<reference evidence="1 2" key="1">
    <citation type="submission" date="2023-07" db="EMBL/GenBank/DDBJ databases">
        <title>Sorghum-associated microbial communities from plants grown in Nebraska, USA.</title>
        <authorList>
            <person name="Schachtman D."/>
        </authorList>
    </citation>
    <scope>NUCLEOTIDE SEQUENCE [LARGE SCALE GENOMIC DNA]</scope>
    <source>
        <strain evidence="1 2">584</strain>
    </source>
</reference>
<evidence type="ECO:0000313" key="1">
    <source>
        <dbReference type="EMBL" id="MDR6292354.1"/>
    </source>
</evidence>
<gene>
    <name evidence="1" type="ORF">E9232_004894</name>
</gene>
<accession>A0ABU1JXQ9</accession>
<dbReference type="RefSeq" id="WP_309798384.1">
    <property type="nucleotide sequence ID" value="NZ_JAVDPW010000009.1"/>
</dbReference>
<organism evidence="1 2">
    <name type="scientific">Inquilinus ginsengisoli</name>
    <dbReference type="NCBI Taxonomy" id="363840"/>
    <lineage>
        <taxon>Bacteria</taxon>
        <taxon>Pseudomonadati</taxon>
        <taxon>Pseudomonadota</taxon>
        <taxon>Alphaproteobacteria</taxon>
        <taxon>Rhodospirillales</taxon>
        <taxon>Rhodospirillaceae</taxon>
        <taxon>Inquilinus</taxon>
    </lineage>
</organism>
<comment type="caution">
    <text evidence="1">The sequence shown here is derived from an EMBL/GenBank/DDBJ whole genome shotgun (WGS) entry which is preliminary data.</text>
</comment>
<dbReference type="EMBL" id="JAVDPW010000009">
    <property type="protein sequence ID" value="MDR6292354.1"/>
    <property type="molecule type" value="Genomic_DNA"/>
</dbReference>
<sequence>MFRLASVAGASPRDLAQICNELRDGKINATGTVTLTPSATATVVLDPRVSIETVILLMPLTADAAAAHATTWVSAQDSGTFTLTHASTVSADQSFRYAALG</sequence>
<evidence type="ECO:0000313" key="2">
    <source>
        <dbReference type="Proteomes" id="UP001262410"/>
    </source>
</evidence>
<dbReference type="Proteomes" id="UP001262410">
    <property type="component" value="Unassembled WGS sequence"/>
</dbReference>
<name>A0ABU1JXQ9_9PROT</name>
<proteinExistence type="predicted"/>
<keyword evidence="2" id="KW-1185">Reference proteome</keyword>
<protein>
    <submittedName>
        <fullName evidence="1">LDH2 family malate/lactate/ureidoglycolate dehydrogenase</fullName>
    </submittedName>
</protein>